<comment type="caution">
    <text evidence="1">The sequence shown here is derived from an EMBL/GenBank/DDBJ whole genome shotgun (WGS) entry which is preliminary data.</text>
</comment>
<organism evidence="1 2">
    <name type="scientific">Neophaeococcomyces mojaviensis</name>
    <dbReference type="NCBI Taxonomy" id="3383035"/>
    <lineage>
        <taxon>Eukaryota</taxon>
        <taxon>Fungi</taxon>
        <taxon>Dikarya</taxon>
        <taxon>Ascomycota</taxon>
        <taxon>Pezizomycotina</taxon>
        <taxon>Eurotiomycetes</taxon>
        <taxon>Chaetothyriomycetidae</taxon>
        <taxon>Chaetothyriales</taxon>
        <taxon>Chaetothyriales incertae sedis</taxon>
        <taxon>Neophaeococcomyces</taxon>
    </lineage>
</organism>
<keyword evidence="2" id="KW-1185">Reference proteome</keyword>
<dbReference type="EMBL" id="JAPDRQ010000227">
    <property type="protein sequence ID" value="KAJ9651944.1"/>
    <property type="molecule type" value="Genomic_DNA"/>
</dbReference>
<dbReference type="Proteomes" id="UP001172386">
    <property type="component" value="Unassembled WGS sequence"/>
</dbReference>
<gene>
    <name evidence="1" type="ORF">H2198_008807</name>
</gene>
<sequence length="184" mass="21279">MANVPFPNEYTLRTVAESASKPCYVCHKASTKVLTTVENKDFFYTCLSHLTDRGFASPIIDPKVEAEKKRQEALAREKEAIIKEYEEKTEENKWFWQKDEKKDKDSKAKKAEDEKDEKLKALGATLSNPATAALLDEGPRQFTLNKQFYQMRLDRRQNIEKSKRDQQRVKDPSFFPRAPTGDIA</sequence>
<name>A0ACC2ZW97_9EURO</name>
<evidence type="ECO:0000313" key="2">
    <source>
        <dbReference type="Proteomes" id="UP001172386"/>
    </source>
</evidence>
<protein>
    <submittedName>
        <fullName evidence="1">Uncharacterized protein</fullName>
    </submittedName>
</protein>
<accession>A0ACC2ZW97</accession>
<reference evidence="1" key="1">
    <citation type="submission" date="2022-10" db="EMBL/GenBank/DDBJ databases">
        <title>Culturing micro-colonial fungi from biological soil crusts in the Mojave desert and describing Neophaeococcomyces mojavensis, and introducing the new genera and species Taxawa tesnikishii.</title>
        <authorList>
            <person name="Kurbessoian T."/>
            <person name="Stajich J.E."/>
        </authorList>
    </citation>
    <scope>NUCLEOTIDE SEQUENCE</scope>
    <source>
        <strain evidence="1">JES_112</strain>
    </source>
</reference>
<proteinExistence type="predicted"/>
<evidence type="ECO:0000313" key="1">
    <source>
        <dbReference type="EMBL" id="KAJ9651944.1"/>
    </source>
</evidence>